<organism evidence="1 2">
    <name type="scientific">Streptomyces canarius</name>
    <dbReference type="NCBI Taxonomy" id="285453"/>
    <lineage>
        <taxon>Bacteria</taxon>
        <taxon>Bacillati</taxon>
        <taxon>Actinomycetota</taxon>
        <taxon>Actinomycetes</taxon>
        <taxon>Kitasatosporales</taxon>
        <taxon>Streptomycetaceae</taxon>
        <taxon>Streptomyces</taxon>
    </lineage>
</organism>
<dbReference type="RefSeq" id="WP_189884251.1">
    <property type="nucleotide sequence ID" value="NZ_BMVN01000005.1"/>
</dbReference>
<name>A0ABQ3CH29_9ACTN</name>
<keyword evidence="2" id="KW-1185">Reference proteome</keyword>
<evidence type="ECO:0000313" key="1">
    <source>
        <dbReference type="EMBL" id="GHA14709.1"/>
    </source>
</evidence>
<sequence length="127" mass="14348">MRKRRKKRMPAVRLELCDVCGATFPEDEAVRGYVPDSSSVSLRNDWFDGLRIITACSTGHFAVLRKTYQRRPFTEEELWAAKVNRALSSGTPALTLGELACRTGLDETEIRRAIAWHNEHGGWGTVQ</sequence>
<protein>
    <submittedName>
        <fullName evidence="1">Uncharacterized protein</fullName>
    </submittedName>
</protein>
<reference evidence="2" key="1">
    <citation type="journal article" date="2019" name="Int. J. Syst. Evol. Microbiol.">
        <title>The Global Catalogue of Microorganisms (GCM) 10K type strain sequencing project: providing services to taxonomists for standard genome sequencing and annotation.</title>
        <authorList>
            <consortium name="The Broad Institute Genomics Platform"/>
            <consortium name="The Broad Institute Genome Sequencing Center for Infectious Disease"/>
            <person name="Wu L."/>
            <person name="Ma J."/>
        </authorList>
    </citation>
    <scope>NUCLEOTIDE SEQUENCE [LARGE SCALE GENOMIC DNA]</scope>
    <source>
        <strain evidence="2">JCM 4733</strain>
    </source>
</reference>
<dbReference type="EMBL" id="BMVN01000005">
    <property type="protein sequence ID" value="GHA14709.1"/>
    <property type="molecule type" value="Genomic_DNA"/>
</dbReference>
<dbReference type="Proteomes" id="UP000653644">
    <property type="component" value="Unassembled WGS sequence"/>
</dbReference>
<comment type="caution">
    <text evidence="1">The sequence shown here is derived from an EMBL/GenBank/DDBJ whole genome shotgun (WGS) entry which is preliminary data.</text>
</comment>
<evidence type="ECO:0000313" key="2">
    <source>
        <dbReference type="Proteomes" id="UP000653644"/>
    </source>
</evidence>
<gene>
    <name evidence="1" type="ORF">GCM10010345_19100</name>
</gene>
<proteinExistence type="predicted"/>
<accession>A0ABQ3CH29</accession>